<name>A0ACB0XRV9_MELEN</name>
<dbReference type="EMBL" id="CAVMJV010000002">
    <property type="protein sequence ID" value="CAK5014336.1"/>
    <property type="molecule type" value="Genomic_DNA"/>
</dbReference>
<evidence type="ECO:0000313" key="2">
    <source>
        <dbReference type="Proteomes" id="UP001497535"/>
    </source>
</evidence>
<keyword evidence="2" id="KW-1185">Reference proteome</keyword>
<dbReference type="Proteomes" id="UP001497535">
    <property type="component" value="Unassembled WGS sequence"/>
</dbReference>
<gene>
    <name evidence="1" type="ORF">MENTE1834_LOCUS2679</name>
</gene>
<organism evidence="1 2">
    <name type="scientific">Meloidogyne enterolobii</name>
    <name type="common">Root-knot nematode worm</name>
    <name type="synonym">Meloidogyne mayaguensis</name>
    <dbReference type="NCBI Taxonomy" id="390850"/>
    <lineage>
        <taxon>Eukaryota</taxon>
        <taxon>Metazoa</taxon>
        <taxon>Ecdysozoa</taxon>
        <taxon>Nematoda</taxon>
        <taxon>Chromadorea</taxon>
        <taxon>Rhabditida</taxon>
        <taxon>Tylenchina</taxon>
        <taxon>Tylenchomorpha</taxon>
        <taxon>Tylenchoidea</taxon>
        <taxon>Meloidogynidae</taxon>
        <taxon>Meloidogyninae</taxon>
        <taxon>Meloidogyne</taxon>
    </lineage>
</organism>
<accession>A0ACB0XRV9</accession>
<comment type="caution">
    <text evidence="1">The sequence shown here is derived from an EMBL/GenBank/DDBJ whole genome shotgun (WGS) entry which is preliminary data.</text>
</comment>
<evidence type="ECO:0000313" key="1">
    <source>
        <dbReference type="EMBL" id="CAK5014336.1"/>
    </source>
</evidence>
<protein>
    <submittedName>
        <fullName evidence="1">Uncharacterized protein</fullName>
    </submittedName>
</protein>
<sequence>MKQIAVLFNDSIKCLIEFKKEIEKANYANYGDKFKPLDALGSFDEKCRRKLAGMLNRYVYDLKNKNEKIENKFGIFRDFLNKITNLLFYAQHKLVLKETLFAMLADFDKKILYADMSAVAYCVLF</sequence>
<proteinExistence type="predicted"/>
<reference evidence="1" key="1">
    <citation type="submission" date="2023-11" db="EMBL/GenBank/DDBJ databases">
        <authorList>
            <person name="Poullet M."/>
        </authorList>
    </citation>
    <scope>NUCLEOTIDE SEQUENCE</scope>
    <source>
        <strain evidence="1">E1834</strain>
    </source>
</reference>